<sequence length="127" mass="14543">MNVSGKAGSKYLGILYPKYPRNWLTLFITTYIITLFTSTKLCSTAGKRLFSGDDKVSDDARSTKLLKSIHSVAWIWLISCLLANYPFIWTMKKLMQIALKKIKTSFPDIYYDQHGRVIPSMTGQCYD</sequence>
<keyword evidence="3" id="KW-1185">Reference proteome</keyword>
<evidence type="ECO:0000313" key="2">
    <source>
        <dbReference type="EMBL" id="CAK8678910.1"/>
    </source>
</evidence>
<accession>A0ABP0FGV3</accession>
<keyword evidence="1" id="KW-1133">Transmembrane helix</keyword>
<comment type="caution">
    <text evidence="2">The sequence shown here is derived from an EMBL/GenBank/DDBJ whole genome shotgun (WGS) entry which is preliminary data.</text>
</comment>
<protein>
    <submittedName>
        <fullName evidence="2">Uncharacterized protein</fullName>
    </submittedName>
</protein>
<organism evidence="2 3">
    <name type="scientific">Clavelina lepadiformis</name>
    <name type="common">Light-bulb sea squirt</name>
    <name type="synonym">Ascidia lepadiformis</name>
    <dbReference type="NCBI Taxonomy" id="159417"/>
    <lineage>
        <taxon>Eukaryota</taxon>
        <taxon>Metazoa</taxon>
        <taxon>Chordata</taxon>
        <taxon>Tunicata</taxon>
        <taxon>Ascidiacea</taxon>
        <taxon>Aplousobranchia</taxon>
        <taxon>Clavelinidae</taxon>
        <taxon>Clavelina</taxon>
    </lineage>
</organism>
<reference evidence="2 3" key="1">
    <citation type="submission" date="2024-02" db="EMBL/GenBank/DDBJ databases">
        <authorList>
            <person name="Daric V."/>
            <person name="Darras S."/>
        </authorList>
    </citation>
    <scope>NUCLEOTIDE SEQUENCE [LARGE SCALE GENOMIC DNA]</scope>
</reference>
<proteinExistence type="predicted"/>
<feature type="transmembrane region" description="Helical" evidence="1">
    <location>
        <begin position="21"/>
        <end position="39"/>
    </location>
</feature>
<dbReference type="EMBL" id="CAWYQH010000057">
    <property type="protein sequence ID" value="CAK8678910.1"/>
    <property type="molecule type" value="Genomic_DNA"/>
</dbReference>
<keyword evidence="1" id="KW-0472">Membrane</keyword>
<evidence type="ECO:0000313" key="3">
    <source>
        <dbReference type="Proteomes" id="UP001642483"/>
    </source>
</evidence>
<evidence type="ECO:0000256" key="1">
    <source>
        <dbReference type="SAM" id="Phobius"/>
    </source>
</evidence>
<gene>
    <name evidence="2" type="ORF">CVLEPA_LOCUS9182</name>
</gene>
<dbReference type="Proteomes" id="UP001642483">
    <property type="component" value="Unassembled WGS sequence"/>
</dbReference>
<feature type="transmembrane region" description="Helical" evidence="1">
    <location>
        <begin position="73"/>
        <end position="91"/>
    </location>
</feature>
<keyword evidence="1" id="KW-0812">Transmembrane</keyword>
<name>A0ABP0FGV3_CLALP</name>